<dbReference type="RefSeq" id="WP_051857439.1">
    <property type="nucleotide sequence ID" value="NZ_JMTB01000149.1"/>
</dbReference>
<organism evidence="2 3">
    <name type="scientific">Trabulsiella guamensis ATCC 49490</name>
    <dbReference type="NCBI Taxonomy" id="1005994"/>
    <lineage>
        <taxon>Bacteria</taxon>
        <taxon>Pseudomonadati</taxon>
        <taxon>Pseudomonadota</taxon>
        <taxon>Gammaproteobacteria</taxon>
        <taxon>Enterobacterales</taxon>
        <taxon>Enterobacteriaceae</taxon>
        <taxon>Trabulsiella</taxon>
    </lineage>
</organism>
<reference evidence="3" key="1">
    <citation type="submission" date="2014-05" db="EMBL/GenBank/DDBJ databases">
        <title>ATOL: Assembling a taxonomically balanced genome-scale reconstruction of the evolutionary history of the Enterobacteriaceae.</title>
        <authorList>
            <person name="Plunkett G. III"/>
            <person name="Neeno-Eckwall E.C."/>
            <person name="Glasner J.D."/>
            <person name="Perna N.T."/>
        </authorList>
    </citation>
    <scope>NUCLEOTIDE SEQUENCE [LARGE SCALE GENOMIC DNA]</scope>
    <source>
        <strain evidence="3">ATCC 49490</strain>
    </source>
</reference>
<name>A0A084ZF44_9ENTR</name>
<protein>
    <submittedName>
        <fullName evidence="2">Uncharacterized protein</fullName>
    </submittedName>
</protein>
<proteinExistence type="predicted"/>
<dbReference type="eggNOG" id="ENOG5033M4H">
    <property type="taxonomic scope" value="Bacteria"/>
</dbReference>
<dbReference type="AlphaFoldDB" id="A0A084ZF44"/>
<accession>A0A084ZF44</accession>
<dbReference type="EMBL" id="JMTB01000149">
    <property type="protein sequence ID" value="KFB96088.1"/>
    <property type="molecule type" value="Genomic_DNA"/>
</dbReference>
<sequence>MSGKTKKKTSEPAGHSATAPVSKDAEGVQSQAGAPDPAPLAPASDVNGPESQPVATDPAGTADPVPAAGLSQATGTAPDTANNDDATVTVLEVRAIPEGGFHRAGRFWPHHGVHVFVSDNPDEQVIEDDRGQPLYGCVISTADAARLKAEKMLVVTELATVTAPGAEDA</sequence>
<dbReference type="OrthoDB" id="6631699at2"/>
<evidence type="ECO:0000313" key="3">
    <source>
        <dbReference type="Proteomes" id="UP000028630"/>
    </source>
</evidence>
<feature type="region of interest" description="Disordered" evidence="1">
    <location>
        <begin position="1"/>
        <end position="85"/>
    </location>
</feature>
<evidence type="ECO:0000313" key="2">
    <source>
        <dbReference type="EMBL" id="KFB96088.1"/>
    </source>
</evidence>
<evidence type="ECO:0000256" key="1">
    <source>
        <dbReference type="SAM" id="MobiDB-lite"/>
    </source>
</evidence>
<dbReference type="Proteomes" id="UP000028630">
    <property type="component" value="Unassembled WGS sequence"/>
</dbReference>
<keyword evidence="3" id="KW-1185">Reference proteome</keyword>
<gene>
    <name evidence="2" type="ORF">GTGU_04681</name>
</gene>
<comment type="caution">
    <text evidence="2">The sequence shown here is derived from an EMBL/GenBank/DDBJ whole genome shotgun (WGS) entry which is preliminary data.</text>
</comment>
<feature type="compositionally biased region" description="Polar residues" evidence="1">
    <location>
        <begin position="71"/>
        <end position="85"/>
    </location>
</feature>